<dbReference type="PANTHER" id="PTHR14226">
    <property type="entry name" value="NEUROPATHY TARGET ESTERASE/SWISS CHEESE D.MELANOGASTER"/>
    <property type="match status" value="1"/>
</dbReference>
<protein>
    <submittedName>
        <fullName evidence="6">Patatin-like phospholipase family protein</fullName>
    </submittedName>
</protein>
<evidence type="ECO:0000256" key="4">
    <source>
        <dbReference type="PROSITE-ProRule" id="PRU01161"/>
    </source>
</evidence>
<proteinExistence type="predicted"/>
<dbReference type="OrthoDB" id="9770965at2"/>
<dbReference type="Proteomes" id="UP000322876">
    <property type="component" value="Unassembled WGS sequence"/>
</dbReference>
<dbReference type="PANTHER" id="PTHR14226:SF29">
    <property type="entry name" value="NEUROPATHY TARGET ESTERASE SWS"/>
    <property type="match status" value="1"/>
</dbReference>
<dbReference type="EMBL" id="VFJB01000010">
    <property type="protein sequence ID" value="KAA0256933.1"/>
    <property type="molecule type" value="Genomic_DNA"/>
</dbReference>
<accession>A0A5A8EZL5</accession>
<dbReference type="Gene3D" id="3.40.1090.10">
    <property type="entry name" value="Cytosolic phospholipase A2 catalytic domain"/>
    <property type="match status" value="2"/>
</dbReference>
<dbReference type="SUPFAM" id="SSF52151">
    <property type="entry name" value="FabD/lysophospholipase-like"/>
    <property type="match status" value="1"/>
</dbReference>
<dbReference type="RefSeq" id="WP_149267511.1">
    <property type="nucleotide sequence ID" value="NZ_VFJB01000010.1"/>
</dbReference>
<dbReference type="GO" id="GO:0016787">
    <property type="term" value="F:hydrolase activity"/>
    <property type="evidence" value="ECO:0007669"/>
    <property type="project" value="UniProtKB-UniRule"/>
</dbReference>
<gene>
    <name evidence="6" type="ORF">FHQ18_12510</name>
</gene>
<evidence type="ECO:0000256" key="1">
    <source>
        <dbReference type="ARBA" id="ARBA00022801"/>
    </source>
</evidence>
<dbReference type="InterPro" id="IPR050301">
    <property type="entry name" value="NTE"/>
</dbReference>
<feature type="short sequence motif" description="DGA/G" evidence="4">
    <location>
        <begin position="158"/>
        <end position="160"/>
    </location>
</feature>
<evidence type="ECO:0000256" key="2">
    <source>
        <dbReference type="ARBA" id="ARBA00022963"/>
    </source>
</evidence>
<reference evidence="6 7" key="1">
    <citation type="submission" date="2019-06" db="EMBL/GenBank/DDBJ databases">
        <title>Genomic insights into carbon and energy metabolism of Deferribacter autotrophicus revealed new metabolic traits in the phylum Deferribacteres.</title>
        <authorList>
            <person name="Slobodkin A.I."/>
            <person name="Slobodkina G.B."/>
            <person name="Allioux M."/>
            <person name="Alain K."/>
            <person name="Jebbar M."/>
            <person name="Shadrin V."/>
            <person name="Kublanov I.V."/>
            <person name="Toshchakov S.V."/>
            <person name="Bonch-Osmolovskaya E.A."/>
        </authorList>
    </citation>
    <scope>NUCLEOTIDE SEQUENCE [LARGE SCALE GENOMIC DNA]</scope>
    <source>
        <strain evidence="6 7">SL50</strain>
    </source>
</reference>
<dbReference type="AlphaFoldDB" id="A0A5A8EZL5"/>
<evidence type="ECO:0000313" key="7">
    <source>
        <dbReference type="Proteomes" id="UP000322876"/>
    </source>
</evidence>
<keyword evidence="3 4" id="KW-0443">Lipid metabolism</keyword>
<keyword evidence="2 4" id="KW-0442">Lipid degradation</keyword>
<comment type="caution">
    <text evidence="4">Lacks conserved residue(s) required for the propagation of feature annotation.</text>
</comment>
<feature type="active site" description="Nucleophile" evidence="4">
    <location>
        <position position="43"/>
    </location>
</feature>
<feature type="short sequence motif" description="GXSXG" evidence="4">
    <location>
        <begin position="41"/>
        <end position="45"/>
    </location>
</feature>
<feature type="domain" description="PNPLA" evidence="5">
    <location>
        <begin position="10"/>
        <end position="171"/>
    </location>
</feature>
<dbReference type="CDD" id="cd07205">
    <property type="entry name" value="Pat_PNPLA6_PNPLA7_NTE1_like"/>
    <property type="match status" value="1"/>
</dbReference>
<dbReference type="GO" id="GO:0016042">
    <property type="term" value="P:lipid catabolic process"/>
    <property type="evidence" value="ECO:0007669"/>
    <property type="project" value="UniProtKB-UniRule"/>
</dbReference>
<comment type="caution">
    <text evidence="6">The sequence shown here is derived from an EMBL/GenBank/DDBJ whole genome shotgun (WGS) entry which is preliminary data.</text>
</comment>
<keyword evidence="7" id="KW-1185">Reference proteome</keyword>
<evidence type="ECO:0000256" key="3">
    <source>
        <dbReference type="ARBA" id="ARBA00023098"/>
    </source>
</evidence>
<name>A0A5A8EZL5_9BACT</name>
<feature type="active site" description="Proton acceptor" evidence="4">
    <location>
        <position position="158"/>
    </location>
</feature>
<dbReference type="InterPro" id="IPR002641">
    <property type="entry name" value="PNPLA_dom"/>
</dbReference>
<evidence type="ECO:0000259" key="5">
    <source>
        <dbReference type="PROSITE" id="PS51635"/>
    </source>
</evidence>
<dbReference type="Pfam" id="PF01734">
    <property type="entry name" value="Patatin"/>
    <property type="match status" value="1"/>
</dbReference>
<evidence type="ECO:0000313" key="6">
    <source>
        <dbReference type="EMBL" id="KAA0256933.1"/>
    </source>
</evidence>
<dbReference type="PROSITE" id="PS51635">
    <property type="entry name" value="PNPLA"/>
    <property type="match status" value="1"/>
</dbReference>
<organism evidence="6 7">
    <name type="scientific">Deferribacter autotrophicus</name>
    <dbReference type="NCBI Taxonomy" id="500465"/>
    <lineage>
        <taxon>Bacteria</taxon>
        <taxon>Pseudomonadati</taxon>
        <taxon>Deferribacterota</taxon>
        <taxon>Deferribacteres</taxon>
        <taxon>Deferribacterales</taxon>
        <taxon>Deferribacteraceae</taxon>
        <taxon>Deferribacter</taxon>
    </lineage>
</organism>
<keyword evidence="1 4" id="KW-0378">Hydrolase</keyword>
<sequence length="259" mass="28806">MFITNKNLALSLGSGSAKGLAHIGVIKFLLERGYNIQAVAGSSIGAIIASYFAFNKLNVYEEFVLSLNKTKVFSLFSINFLPNKGLMDGDKICEFFMKNLGDVNIEDAHIPLYIVATDLETGKPVVFSKGSLFKAVRASISIPGIFSPFRINGQVLVDGGVSNPLPIDILHKKGYKRICAIDLNGKVKETVYDKIPNIISTLYRSFTIMNYFQTKYILSEYKPNILLSPPLDHIGMLDYHLADEIINIGYEFTSKILKY</sequence>
<dbReference type="InterPro" id="IPR016035">
    <property type="entry name" value="Acyl_Trfase/lysoPLipase"/>
</dbReference>